<dbReference type="Proteomes" id="UP001521222">
    <property type="component" value="Unassembled WGS sequence"/>
</dbReference>
<organism evidence="1 2">
    <name type="scientific">Nothophoma quercina</name>
    <dbReference type="NCBI Taxonomy" id="749835"/>
    <lineage>
        <taxon>Eukaryota</taxon>
        <taxon>Fungi</taxon>
        <taxon>Dikarya</taxon>
        <taxon>Ascomycota</taxon>
        <taxon>Pezizomycotina</taxon>
        <taxon>Dothideomycetes</taxon>
        <taxon>Pleosporomycetidae</taxon>
        <taxon>Pleosporales</taxon>
        <taxon>Pleosporineae</taxon>
        <taxon>Didymellaceae</taxon>
        <taxon>Nothophoma</taxon>
    </lineage>
</organism>
<sequence>MLSHQTTSGASMAQTTTDKIDINDIFFRAFKDCASGIINDLSTEANDPATVTAVQTIVSQLNFNFARLSFVIDAIQDRVYHDPTWTEAAVSVYDMLATFIDPAFVHPDFSIQGALLVQHQLMKVLQAQFTSMVAADTWSPGFTNFLAQLCRTDDSIGNLTPGIMLHIVSGMVESGKLFNGGNLDLLFEVVCAAGPVLDSQALGIVNGLSNRLQRLQERVNERGQVMSMAVFGLLELRKMGWSSKTL</sequence>
<accession>A0ABR3R9R4</accession>
<reference evidence="1 2" key="1">
    <citation type="submission" date="2024-02" db="EMBL/GenBank/DDBJ databases">
        <title>De novo assembly and annotation of 12 fungi associated with fruit tree decline syndrome in Ontario, Canada.</title>
        <authorList>
            <person name="Sulman M."/>
            <person name="Ellouze W."/>
            <person name="Ilyukhin E."/>
        </authorList>
    </citation>
    <scope>NUCLEOTIDE SEQUENCE [LARGE SCALE GENOMIC DNA]</scope>
    <source>
        <strain evidence="1 2">M97-236</strain>
    </source>
</reference>
<evidence type="ECO:0000313" key="1">
    <source>
        <dbReference type="EMBL" id="KAL1601179.1"/>
    </source>
</evidence>
<dbReference type="Gene3D" id="1.25.40.180">
    <property type="match status" value="1"/>
</dbReference>
<gene>
    <name evidence="1" type="ORF">SLS59_005331</name>
</gene>
<dbReference type="SUPFAM" id="SSF48371">
    <property type="entry name" value="ARM repeat"/>
    <property type="match status" value="1"/>
</dbReference>
<comment type="caution">
    <text evidence="1">The sequence shown here is derived from an EMBL/GenBank/DDBJ whole genome shotgun (WGS) entry which is preliminary data.</text>
</comment>
<keyword evidence="2" id="KW-1185">Reference proteome</keyword>
<dbReference type="InterPro" id="IPR016024">
    <property type="entry name" value="ARM-type_fold"/>
</dbReference>
<evidence type="ECO:0000313" key="2">
    <source>
        <dbReference type="Proteomes" id="UP001521222"/>
    </source>
</evidence>
<dbReference type="EMBL" id="JAKIXB020000016">
    <property type="protein sequence ID" value="KAL1601179.1"/>
    <property type="molecule type" value="Genomic_DNA"/>
</dbReference>
<protein>
    <submittedName>
        <fullName evidence="1">Uncharacterized protein</fullName>
    </submittedName>
</protein>
<proteinExistence type="predicted"/>
<name>A0ABR3R9R4_9PLEO</name>